<dbReference type="Proteomes" id="UP000322873">
    <property type="component" value="Unassembled WGS sequence"/>
</dbReference>
<dbReference type="VEuPathDB" id="FungiDB:MFRU_015g01910"/>
<feature type="domain" description="Ubiquitin conjugation factor E4 core" evidence="3">
    <location>
        <begin position="1"/>
        <end position="66"/>
    </location>
</feature>
<evidence type="ECO:0000256" key="1">
    <source>
        <dbReference type="ARBA" id="ARBA00022679"/>
    </source>
</evidence>
<dbReference type="GO" id="GO:0034450">
    <property type="term" value="F:ubiquitin-ubiquitin ligase activity"/>
    <property type="evidence" value="ECO:0007669"/>
    <property type="project" value="InterPro"/>
</dbReference>
<gene>
    <name evidence="4" type="ORF">EYC84_005801</name>
</gene>
<sequence>MSKRMAIEGVLSDKPMQAKSLIFMRYVTVWLLRIATETGYTPSQTIKLPLPSTPPQAFDYLPEYVL</sequence>
<dbReference type="GO" id="GO:0000151">
    <property type="term" value="C:ubiquitin ligase complex"/>
    <property type="evidence" value="ECO:0007669"/>
    <property type="project" value="InterPro"/>
</dbReference>
<accession>A0A5M9JYK8</accession>
<evidence type="ECO:0000313" key="4">
    <source>
        <dbReference type="EMBL" id="KAA8574311.1"/>
    </source>
</evidence>
<evidence type="ECO:0000313" key="5">
    <source>
        <dbReference type="Proteomes" id="UP000322873"/>
    </source>
</evidence>
<reference evidence="4 5" key="1">
    <citation type="submission" date="2019-06" db="EMBL/GenBank/DDBJ databases">
        <title>Genome Sequence of the Brown Rot Fungal Pathogen Monilinia fructicola.</title>
        <authorList>
            <person name="De Miccolis Angelini R.M."/>
            <person name="Landi L."/>
            <person name="Abate D."/>
            <person name="Pollastro S."/>
            <person name="Romanazzi G."/>
            <person name="Faretra F."/>
        </authorList>
    </citation>
    <scope>NUCLEOTIDE SEQUENCE [LARGE SCALE GENOMIC DNA]</scope>
    <source>
        <strain evidence="4 5">Mfrc123</strain>
    </source>
</reference>
<dbReference type="AlphaFoldDB" id="A0A5M9JYK8"/>
<keyword evidence="1" id="KW-0808">Transferase</keyword>
<evidence type="ECO:0000259" key="3">
    <source>
        <dbReference type="Pfam" id="PF10408"/>
    </source>
</evidence>
<dbReference type="EMBL" id="VICG01000003">
    <property type="protein sequence ID" value="KAA8574311.1"/>
    <property type="molecule type" value="Genomic_DNA"/>
</dbReference>
<dbReference type="Pfam" id="PF10408">
    <property type="entry name" value="Ufd2P_core"/>
    <property type="match status" value="1"/>
</dbReference>
<dbReference type="InterPro" id="IPR019474">
    <property type="entry name" value="Ub_conjug_fac_E4_core"/>
</dbReference>
<proteinExistence type="predicted"/>
<keyword evidence="5" id="KW-1185">Reference proteome</keyword>
<comment type="caution">
    <text evidence="4">The sequence shown here is derived from an EMBL/GenBank/DDBJ whole genome shotgun (WGS) entry which is preliminary data.</text>
</comment>
<dbReference type="GO" id="GO:0006511">
    <property type="term" value="P:ubiquitin-dependent protein catabolic process"/>
    <property type="evidence" value="ECO:0007669"/>
    <property type="project" value="InterPro"/>
</dbReference>
<organism evidence="4 5">
    <name type="scientific">Monilinia fructicola</name>
    <name type="common">Brown rot fungus</name>
    <name type="synonym">Ciboria fructicola</name>
    <dbReference type="NCBI Taxonomy" id="38448"/>
    <lineage>
        <taxon>Eukaryota</taxon>
        <taxon>Fungi</taxon>
        <taxon>Dikarya</taxon>
        <taxon>Ascomycota</taxon>
        <taxon>Pezizomycotina</taxon>
        <taxon>Leotiomycetes</taxon>
        <taxon>Helotiales</taxon>
        <taxon>Sclerotiniaceae</taxon>
        <taxon>Monilinia</taxon>
    </lineage>
</organism>
<keyword evidence="2" id="KW-0833">Ubl conjugation pathway</keyword>
<evidence type="ECO:0000256" key="2">
    <source>
        <dbReference type="ARBA" id="ARBA00022786"/>
    </source>
</evidence>
<protein>
    <recommendedName>
        <fullName evidence="3">Ubiquitin conjugation factor E4 core domain-containing protein</fullName>
    </recommendedName>
</protein>
<name>A0A5M9JYK8_MONFR</name>
<dbReference type="GO" id="GO:0016567">
    <property type="term" value="P:protein ubiquitination"/>
    <property type="evidence" value="ECO:0007669"/>
    <property type="project" value="InterPro"/>
</dbReference>